<proteinExistence type="predicted"/>
<sequence>MIRLQATKGFTLVELLLAMVVFSSLIALATYSLMHFERFWHKDLGKFQQVKFSNQSLLQLRDVIHSAYPQIVLTEHNKEAYYFLGREEGLTFVSYAPIFSPISEPAVVRIFRENSATGYQLVYEEAPLNNQVLIYLKQELNFVHRLILKDNISRLAFSYCGLPKRSVGLDLTLKNDPGCFLVYDGVETKLNPELVIIDLAGEQLVFNLPNADRLTEKKSLDF</sequence>
<keyword evidence="1" id="KW-0472">Membrane</keyword>
<accession>A0A502L520</accession>
<dbReference type="OrthoDB" id="6315901at2"/>
<dbReference type="Proteomes" id="UP000315303">
    <property type="component" value="Unassembled WGS sequence"/>
</dbReference>
<reference evidence="2 3" key="1">
    <citation type="submission" date="2019-01" db="EMBL/GenBank/DDBJ databases">
        <title>Litorilituus lipolytica sp. nov., isolated from intertidal sand of the Yellow Sea in China.</title>
        <authorList>
            <person name="Liu A."/>
        </authorList>
    </citation>
    <scope>NUCLEOTIDE SEQUENCE [LARGE SCALE GENOMIC DNA]</scope>
    <source>
        <strain evidence="2 3">RZ04</strain>
    </source>
</reference>
<dbReference type="AlphaFoldDB" id="A0A502L520"/>
<keyword evidence="3" id="KW-1185">Reference proteome</keyword>
<organism evidence="2 3">
    <name type="scientific">Litorilituus lipolyticus</name>
    <dbReference type="NCBI Taxonomy" id="2491017"/>
    <lineage>
        <taxon>Bacteria</taxon>
        <taxon>Pseudomonadati</taxon>
        <taxon>Pseudomonadota</taxon>
        <taxon>Gammaproteobacteria</taxon>
        <taxon>Alteromonadales</taxon>
        <taxon>Colwelliaceae</taxon>
        <taxon>Litorilituus</taxon>
    </lineage>
</organism>
<dbReference type="Pfam" id="PF07963">
    <property type="entry name" value="N_methyl"/>
    <property type="match status" value="1"/>
</dbReference>
<dbReference type="RefSeq" id="WP_140601135.1">
    <property type="nucleotide sequence ID" value="NZ_SAWY01000002.1"/>
</dbReference>
<dbReference type="NCBIfam" id="TIGR02532">
    <property type="entry name" value="IV_pilin_GFxxxE"/>
    <property type="match status" value="1"/>
</dbReference>
<name>A0A502L520_9GAMM</name>
<dbReference type="InterPro" id="IPR012902">
    <property type="entry name" value="N_methyl_site"/>
</dbReference>
<gene>
    <name evidence="2" type="ORF">EPA86_01360</name>
</gene>
<keyword evidence="1" id="KW-1133">Transmembrane helix</keyword>
<dbReference type="EMBL" id="SAWY01000002">
    <property type="protein sequence ID" value="TPH18972.1"/>
    <property type="molecule type" value="Genomic_DNA"/>
</dbReference>
<protein>
    <submittedName>
        <fullName evidence="2">Type II secretion system protein</fullName>
    </submittedName>
</protein>
<evidence type="ECO:0000313" key="2">
    <source>
        <dbReference type="EMBL" id="TPH18972.1"/>
    </source>
</evidence>
<keyword evidence="1" id="KW-0812">Transmembrane</keyword>
<dbReference type="PROSITE" id="PS00409">
    <property type="entry name" value="PROKAR_NTER_METHYL"/>
    <property type="match status" value="1"/>
</dbReference>
<evidence type="ECO:0000256" key="1">
    <source>
        <dbReference type="SAM" id="Phobius"/>
    </source>
</evidence>
<evidence type="ECO:0000313" key="3">
    <source>
        <dbReference type="Proteomes" id="UP000315303"/>
    </source>
</evidence>
<comment type="caution">
    <text evidence="2">The sequence shown here is derived from an EMBL/GenBank/DDBJ whole genome shotgun (WGS) entry which is preliminary data.</text>
</comment>
<feature type="transmembrane region" description="Helical" evidence="1">
    <location>
        <begin position="12"/>
        <end position="34"/>
    </location>
</feature>